<dbReference type="Pfam" id="PF00583">
    <property type="entry name" value="Acetyltransf_1"/>
    <property type="match status" value="1"/>
</dbReference>
<dbReference type="OrthoDB" id="1665422at2"/>
<dbReference type="SUPFAM" id="SSF55729">
    <property type="entry name" value="Acyl-CoA N-acyltransferases (Nat)"/>
    <property type="match status" value="1"/>
</dbReference>
<dbReference type="Gene3D" id="3.40.630.30">
    <property type="match status" value="1"/>
</dbReference>
<evidence type="ECO:0000313" key="2">
    <source>
        <dbReference type="EMBL" id="SHL01590.1"/>
    </source>
</evidence>
<dbReference type="InterPro" id="IPR000182">
    <property type="entry name" value="GNAT_dom"/>
</dbReference>
<gene>
    <name evidence="2" type="ORF">SAMN05216582_13222</name>
</gene>
<name>A0A1M6X6H8_SELRU</name>
<feature type="domain" description="N-acetyltransferase" evidence="1">
    <location>
        <begin position="4"/>
        <end position="185"/>
    </location>
</feature>
<proteinExistence type="predicted"/>
<keyword evidence="2" id="KW-0808">Transferase</keyword>
<organism evidence="2 3">
    <name type="scientific">Selenomonas ruminantium</name>
    <dbReference type="NCBI Taxonomy" id="971"/>
    <lineage>
        <taxon>Bacteria</taxon>
        <taxon>Bacillati</taxon>
        <taxon>Bacillota</taxon>
        <taxon>Negativicutes</taxon>
        <taxon>Selenomonadales</taxon>
        <taxon>Selenomonadaceae</taxon>
        <taxon>Selenomonas</taxon>
    </lineage>
</organism>
<dbReference type="AlphaFoldDB" id="A0A1M6X6H8"/>
<dbReference type="EMBL" id="FRBC01000032">
    <property type="protein sequence ID" value="SHL01590.1"/>
    <property type="molecule type" value="Genomic_DNA"/>
</dbReference>
<accession>A0A1M6X6H8</accession>
<dbReference type="PROSITE" id="PS51186">
    <property type="entry name" value="GNAT"/>
    <property type="match status" value="1"/>
</dbReference>
<dbReference type="Proteomes" id="UP000184263">
    <property type="component" value="Unassembled WGS sequence"/>
</dbReference>
<dbReference type="InterPro" id="IPR016181">
    <property type="entry name" value="Acyl_CoA_acyltransferase"/>
</dbReference>
<sequence length="185" mass="21012">MNNLELLTVDSGQKMAELFSKIEFFEIYLECFAQPPYEEYFTAEEVAGLFRSYGDKGIIIICLDAELSRCAGFVAAVPVTADAEIAAIAQANGIEPADYWFLEDVGVGKAYRHRHIFSNMEQELRQKIAGKGILSRTQKDNMPSLKAHKKLGYRIVQGMTQMVTYKHISGEIRQDERVFMKYLPK</sequence>
<dbReference type="GO" id="GO:0016747">
    <property type="term" value="F:acyltransferase activity, transferring groups other than amino-acyl groups"/>
    <property type="evidence" value="ECO:0007669"/>
    <property type="project" value="InterPro"/>
</dbReference>
<protein>
    <submittedName>
        <fullName evidence="2">Acetyltransferase (GNAT) family protein</fullName>
    </submittedName>
</protein>
<dbReference type="RefSeq" id="WP_073092282.1">
    <property type="nucleotide sequence ID" value="NZ_FRBC01000032.1"/>
</dbReference>
<evidence type="ECO:0000313" key="3">
    <source>
        <dbReference type="Proteomes" id="UP000184263"/>
    </source>
</evidence>
<evidence type="ECO:0000259" key="1">
    <source>
        <dbReference type="PROSITE" id="PS51186"/>
    </source>
</evidence>
<reference evidence="2 3" key="1">
    <citation type="submission" date="2016-11" db="EMBL/GenBank/DDBJ databases">
        <authorList>
            <person name="Jaros S."/>
            <person name="Januszkiewicz K."/>
            <person name="Wedrychowicz H."/>
        </authorList>
    </citation>
    <scope>NUCLEOTIDE SEQUENCE [LARGE SCALE GENOMIC DNA]</scope>
    <source>
        <strain evidence="2 3">HD4</strain>
    </source>
</reference>